<dbReference type="PANTHER" id="PTHR21496">
    <property type="entry name" value="FERREDOXIN-RELATED"/>
    <property type="match status" value="1"/>
</dbReference>
<dbReference type="Pfam" id="PF00355">
    <property type="entry name" value="Rieske"/>
    <property type="match status" value="1"/>
</dbReference>
<feature type="domain" description="Rieske" evidence="6">
    <location>
        <begin position="8"/>
        <end position="104"/>
    </location>
</feature>
<evidence type="ECO:0000259" key="6">
    <source>
        <dbReference type="PROSITE" id="PS51296"/>
    </source>
</evidence>
<dbReference type="SUPFAM" id="SSF50022">
    <property type="entry name" value="ISP domain"/>
    <property type="match status" value="1"/>
</dbReference>
<keyword evidence="1" id="KW-0001">2Fe-2S</keyword>
<keyword evidence="2" id="KW-0479">Metal-binding</keyword>
<dbReference type="InterPro" id="IPR017941">
    <property type="entry name" value="Rieske_2Fe-2S"/>
</dbReference>
<dbReference type="OrthoDB" id="147178at2"/>
<dbReference type="EMBL" id="AP012057">
    <property type="protein sequence ID" value="BAN01673.1"/>
    <property type="molecule type" value="Genomic_DNA"/>
</dbReference>
<evidence type="ECO:0000313" key="8">
    <source>
        <dbReference type="Proteomes" id="UP000011863"/>
    </source>
</evidence>
<keyword evidence="3" id="KW-0408">Iron</keyword>
<evidence type="ECO:0000256" key="4">
    <source>
        <dbReference type="ARBA" id="ARBA00023014"/>
    </source>
</evidence>
<keyword evidence="4" id="KW-0411">Iron-sulfur</keyword>
<protein>
    <submittedName>
        <fullName evidence="7">Iron-sulfur protein</fullName>
    </submittedName>
</protein>
<sequence length="126" mass="13425">MSDAVETADLGDLSDLSDGEMRCFEDVGKYGIVVCRVAGQLHALEDNCSHADTPLSEGRFRGTKITCPLHGAQFDVTDGSHSGPPAWEGVPHYEVDESETGVSVRLASTTVDDRDDLGGGGMLRTR</sequence>
<gene>
    <name evidence="7" type="ORF">YM304_13590</name>
</gene>
<dbReference type="GO" id="GO:0046872">
    <property type="term" value="F:metal ion binding"/>
    <property type="evidence" value="ECO:0007669"/>
    <property type="project" value="UniProtKB-KW"/>
</dbReference>
<dbReference type="Gene3D" id="2.102.10.10">
    <property type="entry name" value="Rieske [2Fe-2S] iron-sulphur domain"/>
    <property type="match status" value="1"/>
</dbReference>
<evidence type="ECO:0000256" key="1">
    <source>
        <dbReference type="ARBA" id="ARBA00022714"/>
    </source>
</evidence>
<evidence type="ECO:0000256" key="3">
    <source>
        <dbReference type="ARBA" id="ARBA00023004"/>
    </source>
</evidence>
<name>A0A6C7E5B2_ILUCY</name>
<evidence type="ECO:0000256" key="2">
    <source>
        <dbReference type="ARBA" id="ARBA00022723"/>
    </source>
</evidence>
<dbReference type="Proteomes" id="UP000011863">
    <property type="component" value="Chromosome"/>
</dbReference>
<dbReference type="PROSITE" id="PS51296">
    <property type="entry name" value="RIESKE"/>
    <property type="match status" value="1"/>
</dbReference>
<feature type="region of interest" description="Disordered" evidence="5">
    <location>
        <begin position="76"/>
        <end position="126"/>
    </location>
</feature>
<dbReference type="KEGG" id="aym:YM304_13590"/>
<dbReference type="InterPro" id="IPR036922">
    <property type="entry name" value="Rieske_2Fe-2S_sf"/>
</dbReference>
<dbReference type="GO" id="GO:0051537">
    <property type="term" value="F:2 iron, 2 sulfur cluster binding"/>
    <property type="evidence" value="ECO:0007669"/>
    <property type="project" value="UniProtKB-KW"/>
</dbReference>
<accession>A0A6C7E5B2</accession>
<reference evidence="7 8" key="1">
    <citation type="journal article" date="2013" name="Int. J. Syst. Evol. Microbiol.">
        <title>Ilumatobacter nonamiense sp. nov. and Ilumatobacter coccineum sp. nov., isolated from seashore sand.</title>
        <authorList>
            <person name="Matsumoto A."/>
            <person name="Kasai H."/>
            <person name="Matsuo Y."/>
            <person name="Shizuri Y."/>
            <person name="Ichikawa N."/>
            <person name="Fujita N."/>
            <person name="Omura S."/>
            <person name="Takahashi Y."/>
        </authorList>
    </citation>
    <scope>NUCLEOTIDE SEQUENCE [LARGE SCALE GENOMIC DNA]</scope>
    <source>
        <strain evidence="8">NBRC 103263 / KCTC 29153 / YM16-304</strain>
    </source>
</reference>
<evidence type="ECO:0000313" key="7">
    <source>
        <dbReference type="EMBL" id="BAN01673.1"/>
    </source>
</evidence>
<dbReference type="RefSeq" id="WP_015440920.1">
    <property type="nucleotide sequence ID" value="NC_020520.1"/>
</dbReference>
<dbReference type="GO" id="GO:0016705">
    <property type="term" value="F:oxidoreductase activity, acting on paired donors, with incorporation or reduction of molecular oxygen"/>
    <property type="evidence" value="ECO:0007669"/>
    <property type="project" value="UniProtKB-ARBA"/>
</dbReference>
<dbReference type="GO" id="GO:0004497">
    <property type="term" value="F:monooxygenase activity"/>
    <property type="evidence" value="ECO:0007669"/>
    <property type="project" value="UniProtKB-ARBA"/>
</dbReference>
<dbReference type="PANTHER" id="PTHR21496:SF23">
    <property type="entry name" value="3-PHENYLPROPIONATE_CINNAMIC ACID DIOXYGENASE FERREDOXIN SUBUNIT"/>
    <property type="match status" value="1"/>
</dbReference>
<dbReference type="AlphaFoldDB" id="A0A6C7E5B2"/>
<organism evidence="7 8">
    <name type="scientific">Ilumatobacter coccineus (strain NBRC 103263 / KCTC 29153 / YM16-304)</name>
    <dbReference type="NCBI Taxonomy" id="1313172"/>
    <lineage>
        <taxon>Bacteria</taxon>
        <taxon>Bacillati</taxon>
        <taxon>Actinomycetota</taxon>
        <taxon>Acidimicrobiia</taxon>
        <taxon>Acidimicrobiales</taxon>
        <taxon>Ilumatobacteraceae</taxon>
        <taxon>Ilumatobacter</taxon>
    </lineage>
</organism>
<evidence type="ECO:0000256" key="5">
    <source>
        <dbReference type="SAM" id="MobiDB-lite"/>
    </source>
</evidence>
<proteinExistence type="predicted"/>
<keyword evidence="8" id="KW-1185">Reference proteome</keyword>